<dbReference type="RefSeq" id="WP_380693659.1">
    <property type="nucleotide sequence ID" value="NZ_JBHRYR010000002.1"/>
</dbReference>
<keyword evidence="2 4" id="KW-0807">Transducer</keyword>
<keyword evidence="5" id="KW-0472">Membrane</keyword>
<proteinExistence type="inferred from homology"/>
<feature type="transmembrane region" description="Helical" evidence="5">
    <location>
        <begin position="9"/>
        <end position="28"/>
    </location>
</feature>
<evidence type="ECO:0000313" key="9">
    <source>
        <dbReference type="Proteomes" id="UP001595617"/>
    </source>
</evidence>
<dbReference type="PROSITE" id="PS50111">
    <property type="entry name" value="CHEMOTAXIS_TRANSDUC_2"/>
    <property type="match status" value="1"/>
</dbReference>
<dbReference type="Pfam" id="PF00672">
    <property type="entry name" value="HAMP"/>
    <property type="match status" value="1"/>
</dbReference>
<accession>A0ABV7ZV30</accession>
<comment type="similarity">
    <text evidence="3">Belongs to the methyl-accepting chemotaxis (MCP) protein family.</text>
</comment>
<organism evidence="8 9">
    <name type="scientific">Saccharospirillum mangrovi</name>
    <dbReference type="NCBI Taxonomy" id="2161747"/>
    <lineage>
        <taxon>Bacteria</taxon>
        <taxon>Pseudomonadati</taxon>
        <taxon>Pseudomonadota</taxon>
        <taxon>Gammaproteobacteria</taxon>
        <taxon>Oceanospirillales</taxon>
        <taxon>Saccharospirillaceae</taxon>
        <taxon>Saccharospirillum</taxon>
    </lineage>
</organism>
<keyword evidence="5" id="KW-0812">Transmembrane</keyword>
<dbReference type="Proteomes" id="UP001595617">
    <property type="component" value="Unassembled WGS sequence"/>
</dbReference>
<evidence type="ECO:0000256" key="3">
    <source>
        <dbReference type="ARBA" id="ARBA00029447"/>
    </source>
</evidence>
<dbReference type="Gene3D" id="1.10.287.950">
    <property type="entry name" value="Methyl-accepting chemotaxis protein"/>
    <property type="match status" value="1"/>
</dbReference>
<evidence type="ECO:0000259" key="6">
    <source>
        <dbReference type="PROSITE" id="PS50111"/>
    </source>
</evidence>
<name>A0ABV7ZV30_9GAMM</name>
<protein>
    <submittedName>
        <fullName evidence="8">Methyl-accepting chemotaxis protein</fullName>
    </submittedName>
</protein>
<dbReference type="InterPro" id="IPR003660">
    <property type="entry name" value="HAMP_dom"/>
</dbReference>
<comment type="subcellular location">
    <subcellularLocation>
        <location evidence="1">Membrane</location>
    </subcellularLocation>
</comment>
<dbReference type="PANTHER" id="PTHR32089">
    <property type="entry name" value="METHYL-ACCEPTING CHEMOTAXIS PROTEIN MCPB"/>
    <property type="match status" value="1"/>
</dbReference>
<evidence type="ECO:0000259" key="7">
    <source>
        <dbReference type="PROSITE" id="PS50885"/>
    </source>
</evidence>
<evidence type="ECO:0000256" key="1">
    <source>
        <dbReference type="ARBA" id="ARBA00004370"/>
    </source>
</evidence>
<dbReference type="InterPro" id="IPR004089">
    <property type="entry name" value="MCPsignal_dom"/>
</dbReference>
<keyword evidence="5" id="KW-1133">Transmembrane helix</keyword>
<feature type="domain" description="Methyl-accepting transducer" evidence="6">
    <location>
        <begin position="395"/>
        <end position="631"/>
    </location>
</feature>
<dbReference type="EMBL" id="JBHRYR010000002">
    <property type="protein sequence ID" value="MFC3852010.1"/>
    <property type="molecule type" value="Genomic_DNA"/>
</dbReference>
<comment type="caution">
    <text evidence="8">The sequence shown here is derived from an EMBL/GenBank/DDBJ whole genome shotgun (WGS) entry which is preliminary data.</text>
</comment>
<keyword evidence="9" id="KW-1185">Reference proteome</keyword>
<evidence type="ECO:0000256" key="5">
    <source>
        <dbReference type="SAM" id="Phobius"/>
    </source>
</evidence>
<dbReference type="SMART" id="SM00283">
    <property type="entry name" value="MA"/>
    <property type="match status" value="1"/>
</dbReference>
<evidence type="ECO:0000256" key="4">
    <source>
        <dbReference type="PROSITE-ProRule" id="PRU00284"/>
    </source>
</evidence>
<dbReference type="Pfam" id="PF00015">
    <property type="entry name" value="MCPsignal"/>
    <property type="match status" value="1"/>
</dbReference>
<feature type="domain" description="HAMP" evidence="7">
    <location>
        <begin position="337"/>
        <end position="390"/>
    </location>
</feature>
<dbReference type="SUPFAM" id="SSF58104">
    <property type="entry name" value="Methyl-accepting chemotaxis protein (MCP) signaling domain"/>
    <property type="match status" value="1"/>
</dbReference>
<evidence type="ECO:0000313" key="8">
    <source>
        <dbReference type="EMBL" id="MFC3852010.1"/>
    </source>
</evidence>
<evidence type="ECO:0000256" key="2">
    <source>
        <dbReference type="ARBA" id="ARBA00023224"/>
    </source>
</evidence>
<sequence length="667" mass="72567">MALSVVQRVVVGFAIMAVMGLVNAYYGWQSNTEGKAAFTFLTERITPVSDSLTQQSSQVLQLNRFATQFLASRDEDTLTRLADRMTQAAARWDAEQQQLTVTRLTDLIDTERYTQTTAQVEQARLAAQAVLPLWRNHLARDAAITQALQDFNDEWEFFSADMGDARYEAELLGRSDSASQADYLRIIGIEFGATLNTVTQLHTLGDLGIVQPRQQGQGEQLILGLTQLASDVPSFADRIDYFIQAVQRVLADETGVYALQRAQLEETAVRREQLARMESAVDAALYEYEDAIDVLDALATTARTAAVQRQTQTQWVVVALALFGLLIAVVVSISVASSIQRPLKALLHRLNQLQAGDFRAIDQSQTRRDEFGQLAQGLSALSTSFRTTVERIRASSDAMQRSMHHLLQAGQETRAVLQHQQALTQSAATSVEEMAQVNETMAQQAQVSRGNVEHTTDAAQTNRDSMARALNAIHELQKNLSESGSSVGALAQEADEIATAVSQIQAISEQTNLLALNAAIEAARAGDHGRGFAVVADEVRQLSLRTGNTTVQIEGIVQRLQQRTQTVVANMKENGQQANAVVEEANSTSSSLQGMNEQLAGVLEAATQIAEGAAEQRVVAQGVNALVIDIAQSADTVVVRVGEQDKAIAELNRSATALSQSVEHIQI</sequence>
<gene>
    <name evidence="8" type="ORF">ACFOOG_04100</name>
</gene>
<dbReference type="PROSITE" id="PS50885">
    <property type="entry name" value="HAMP"/>
    <property type="match status" value="1"/>
</dbReference>
<reference evidence="9" key="1">
    <citation type="journal article" date="2019" name="Int. J. Syst. Evol. Microbiol.">
        <title>The Global Catalogue of Microorganisms (GCM) 10K type strain sequencing project: providing services to taxonomists for standard genome sequencing and annotation.</title>
        <authorList>
            <consortium name="The Broad Institute Genomics Platform"/>
            <consortium name="The Broad Institute Genome Sequencing Center for Infectious Disease"/>
            <person name="Wu L."/>
            <person name="Ma J."/>
        </authorList>
    </citation>
    <scope>NUCLEOTIDE SEQUENCE [LARGE SCALE GENOMIC DNA]</scope>
    <source>
        <strain evidence="9">IBRC 10765</strain>
    </source>
</reference>
<dbReference type="SMART" id="SM00304">
    <property type="entry name" value="HAMP"/>
    <property type="match status" value="1"/>
</dbReference>
<feature type="transmembrane region" description="Helical" evidence="5">
    <location>
        <begin position="315"/>
        <end position="339"/>
    </location>
</feature>
<dbReference type="PANTHER" id="PTHR32089:SF112">
    <property type="entry name" value="LYSOZYME-LIKE PROTEIN-RELATED"/>
    <property type="match status" value="1"/>
</dbReference>